<gene>
    <name evidence="3" type="ORF">AVEN_149153_1</name>
</gene>
<accession>A0A4Y2PZ20</accession>
<feature type="region of interest" description="Disordered" evidence="2">
    <location>
        <begin position="483"/>
        <end position="541"/>
    </location>
</feature>
<feature type="compositionally biased region" description="Basic and acidic residues" evidence="2">
    <location>
        <begin position="460"/>
        <end position="476"/>
    </location>
</feature>
<proteinExistence type="predicted"/>
<evidence type="ECO:0000256" key="2">
    <source>
        <dbReference type="SAM" id="MobiDB-lite"/>
    </source>
</evidence>
<feature type="coiled-coil region" evidence="1">
    <location>
        <begin position="394"/>
        <end position="421"/>
    </location>
</feature>
<organism evidence="3 4">
    <name type="scientific">Araneus ventricosus</name>
    <name type="common">Orbweaver spider</name>
    <name type="synonym">Epeira ventricosa</name>
    <dbReference type="NCBI Taxonomy" id="182803"/>
    <lineage>
        <taxon>Eukaryota</taxon>
        <taxon>Metazoa</taxon>
        <taxon>Ecdysozoa</taxon>
        <taxon>Arthropoda</taxon>
        <taxon>Chelicerata</taxon>
        <taxon>Arachnida</taxon>
        <taxon>Araneae</taxon>
        <taxon>Araneomorphae</taxon>
        <taxon>Entelegynae</taxon>
        <taxon>Araneoidea</taxon>
        <taxon>Araneidae</taxon>
        <taxon>Araneus</taxon>
    </lineage>
</organism>
<protein>
    <submittedName>
        <fullName evidence="3">Uncharacterized protein</fullName>
    </submittedName>
</protein>
<feature type="region of interest" description="Disordered" evidence="2">
    <location>
        <begin position="8"/>
        <end position="58"/>
    </location>
</feature>
<name>A0A4Y2PZ20_ARAVE</name>
<evidence type="ECO:0000256" key="1">
    <source>
        <dbReference type="SAM" id="Coils"/>
    </source>
</evidence>
<keyword evidence="4" id="KW-1185">Reference proteome</keyword>
<evidence type="ECO:0000313" key="4">
    <source>
        <dbReference type="Proteomes" id="UP000499080"/>
    </source>
</evidence>
<comment type="caution">
    <text evidence="3">The sequence shown here is derived from an EMBL/GenBank/DDBJ whole genome shotgun (WGS) entry which is preliminary data.</text>
</comment>
<keyword evidence="1" id="KW-0175">Coiled coil</keyword>
<feature type="compositionally biased region" description="Basic and acidic residues" evidence="2">
    <location>
        <begin position="12"/>
        <end position="24"/>
    </location>
</feature>
<dbReference type="EMBL" id="BGPR01012267">
    <property type="protein sequence ID" value="GBN55336.1"/>
    <property type="molecule type" value="Genomic_DNA"/>
</dbReference>
<dbReference type="OrthoDB" id="6434617at2759"/>
<sequence length="541" mass="62351">MSFTFFLLQTMEPKEAPKEEEVQSRSRAGKKAGRMRSLSVHQKSSSEQKSLEGTLKSEWSKRESTFIESAEGNPRDVLNSRITELEEQLKEAEDRYKQLTEEARSAKELYEAEKGECEDVVFVAKRNVKRLVNRILERQQRKRELAQNIEKADQDAKREERRRAQQRALEEESLTRNVVLLQTKLLILEGKRYERDRLVKKIQEAENEADALDKRHDEAMVKARQEMRSKYEKLHATLVPCVRAVSESVWELSRAQQFASLSERQRSIVGTQGRYRKVVQLSLQLRDKKKRLREQRDALHREMQVEASMAKALAGRAQVARQEILAAVAKIHHETVQEEKREPEVNRHAEFEALIKELENEVRNSLYLGRRTSVAKVFHKKDLKEELGLIASDQVSYKKALDEEEKKRKMLREKLLSMAQVAEMVLGRTAMTQEPTVSSPNPSEQSEFLEKMSTILLETTKAEGEPESERDFRGERGIPYMKGLLGLVPRDSPRETHEGSVRPESLLTSLGFQSGPPAEPSSHSTDTNRLERSTHCPSLEL</sequence>
<feature type="compositionally biased region" description="Basic and acidic residues" evidence="2">
    <location>
        <begin position="491"/>
        <end position="501"/>
    </location>
</feature>
<reference evidence="3 4" key="1">
    <citation type="journal article" date="2019" name="Sci. Rep.">
        <title>Orb-weaving spider Araneus ventricosus genome elucidates the spidroin gene catalogue.</title>
        <authorList>
            <person name="Kono N."/>
            <person name="Nakamura H."/>
            <person name="Ohtoshi R."/>
            <person name="Moran D.A.P."/>
            <person name="Shinohara A."/>
            <person name="Yoshida Y."/>
            <person name="Fujiwara M."/>
            <person name="Mori M."/>
            <person name="Tomita M."/>
            <person name="Arakawa K."/>
        </authorList>
    </citation>
    <scope>NUCLEOTIDE SEQUENCE [LARGE SCALE GENOMIC DNA]</scope>
</reference>
<dbReference type="Proteomes" id="UP000499080">
    <property type="component" value="Unassembled WGS sequence"/>
</dbReference>
<feature type="region of interest" description="Disordered" evidence="2">
    <location>
        <begin position="458"/>
        <end position="477"/>
    </location>
</feature>
<feature type="region of interest" description="Disordered" evidence="2">
    <location>
        <begin position="147"/>
        <end position="167"/>
    </location>
</feature>
<dbReference type="AlphaFoldDB" id="A0A4Y2PZ20"/>
<evidence type="ECO:0000313" key="3">
    <source>
        <dbReference type="EMBL" id="GBN55336.1"/>
    </source>
</evidence>